<evidence type="ECO:0000313" key="2">
    <source>
        <dbReference type="Proteomes" id="UP000011185"/>
    </source>
</evidence>
<dbReference type="VEuPathDB" id="MicrosporidiaDB:THOM_0759"/>
<organism evidence="1 2">
    <name type="scientific">Trachipleistophora hominis</name>
    <name type="common">Microsporidian parasite</name>
    <dbReference type="NCBI Taxonomy" id="72359"/>
    <lineage>
        <taxon>Eukaryota</taxon>
        <taxon>Fungi</taxon>
        <taxon>Fungi incertae sedis</taxon>
        <taxon>Microsporidia</taxon>
        <taxon>Pleistophoridae</taxon>
        <taxon>Trachipleistophora</taxon>
    </lineage>
</organism>
<dbReference type="AlphaFoldDB" id="L7JXV9"/>
<dbReference type="Proteomes" id="UP000011185">
    <property type="component" value="Unassembled WGS sequence"/>
</dbReference>
<keyword evidence="2" id="KW-1185">Reference proteome</keyword>
<proteinExistence type="predicted"/>
<dbReference type="HOGENOM" id="CLU_2924354_0_0_1"/>
<sequence>MINFKFEALRSMRNVKNVKRTKNVNYIDEHLDLILCNKLENGKRRLKRTKELELIHKLHQE</sequence>
<evidence type="ECO:0000313" key="1">
    <source>
        <dbReference type="EMBL" id="ELQ76249.1"/>
    </source>
</evidence>
<dbReference type="InParanoid" id="L7JXV9"/>
<gene>
    <name evidence="1" type="ORF">THOM_0759</name>
</gene>
<reference evidence="1 2" key="1">
    <citation type="journal article" date="2012" name="PLoS Pathog.">
        <title>The genome of the obligate intracellular parasite Trachipleistophora hominis: new insights into microsporidian genome dynamics and reductive evolution.</title>
        <authorList>
            <person name="Heinz E."/>
            <person name="Williams T.A."/>
            <person name="Nakjang S."/>
            <person name="Noel C.J."/>
            <person name="Swan D.C."/>
            <person name="Goldberg A.V."/>
            <person name="Harris S.R."/>
            <person name="Weinmaier T."/>
            <person name="Markert S."/>
            <person name="Becher D."/>
            <person name="Bernhardt J."/>
            <person name="Dagan T."/>
            <person name="Hacker C."/>
            <person name="Lucocq J.M."/>
            <person name="Schweder T."/>
            <person name="Rattei T."/>
            <person name="Hall N."/>
            <person name="Hirt R.P."/>
            <person name="Embley T.M."/>
        </authorList>
    </citation>
    <scope>NUCLEOTIDE SEQUENCE [LARGE SCALE GENOMIC DNA]</scope>
</reference>
<name>L7JXV9_TRAHO</name>
<dbReference type="EMBL" id="JH993858">
    <property type="protein sequence ID" value="ELQ76249.1"/>
    <property type="molecule type" value="Genomic_DNA"/>
</dbReference>
<protein>
    <submittedName>
        <fullName evidence="1">Uncharacterized protein</fullName>
    </submittedName>
</protein>
<accession>L7JXV9</accession>